<organism evidence="1 2">
    <name type="scientific">[Candida] arabinofermentans NRRL YB-2248</name>
    <dbReference type="NCBI Taxonomy" id="983967"/>
    <lineage>
        <taxon>Eukaryota</taxon>
        <taxon>Fungi</taxon>
        <taxon>Dikarya</taxon>
        <taxon>Ascomycota</taxon>
        <taxon>Saccharomycotina</taxon>
        <taxon>Pichiomycetes</taxon>
        <taxon>Pichiales</taxon>
        <taxon>Pichiaceae</taxon>
        <taxon>Ogataea</taxon>
        <taxon>Ogataea/Candida clade</taxon>
    </lineage>
</organism>
<dbReference type="AlphaFoldDB" id="A0A1E4T572"/>
<accession>A0A1E4T572</accession>
<gene>
    <name evidence="1" type="ORF">CANARDRAFT_27271</name>
</gene>
<name>A0A1E4T572_9ASCO</name>
<sequence length="100" mass="11331">MLVQLIAAVATSFPEPSKIFNNCCFALCALQFGEMSARGSAQTNYDLSKSRSRFRFRFMGDASSIYHFTFEPSADLGRFAMYYIRLSSNSNDSKLEGRRE</sequence>
<evidence type="ECO:0000313" key="2">
    <source>
        <dbReference type="Proteomes" id="UP000094801"/>
    </source>
</evidence>
<evidence type="ECO:0000313" key="1">
    <source>
        <dbReference type="EMBL" id="ODV86917.1"/>
    </source>
</evidence>
<reference evidence="2" key="1">
    <citation type="submission" date="2016-04" db="EMBL/GenBank/DDBJ databases">
        <title>Comparative genomics of biotechnologically important yeasts.</title>
        <authorList>
            <consortium name="DOE Joint Genome Institute"/>
            <person name="Riley R."/>
            <person name="Haridas S."/>
            <person name="Wolfe K.H."/>
            <person name="Lopes M.R."/>
            <person name="Hittinger C.T."/>
            <person name="Goker M."/>
            <person name="Salamov A."/>
            <person name="Wisecaver J."/>
            <person name="Long T.M."/>
            <person name="Aerts A.L."/>
            <person name="Barry K."/>
            <person name="Choi C."/>
            <person name="Clum A."/>
            <person name="Coughlan A.Y."/>
            <person name="Deshpande S."/>
            <person name="Douglass A.P."/>
            <person name="Hanson S.J."/>
            <person name="Klenk H.-P."/>
            <person name="Labutti K."/>
            <person name="Lapidus A."/>
            <person name="Lindquist E."/>
            <person name="Lipzen A."/>
            <person name="Meier-Kolthoff J.P."/>
            <person name="Ohm R.A."/>
            <person name="Otillar R.P."/>
            <person name="Pangilinan J."/>
            <person name="Peng Y."/>
            <person name="Rokas A."/>
            <person name="Rosa C.A."/>
            <person name="Scheuner C."/>
            <person name="Sibirny A.A."/>
            <person name="Slot J.C."/>
            <person name="Stielow J.B."/>
            <person name="Sun H."/>
            <person name="Kurtzman C.P."/>
            <person name="Blackwell M."/>
            <person name="Grigoriev I.V."/>
            <person name="Jeffries T.W."/>
        </authorList>
    </citation>
    <scope>NUCLEOTIDE SEQUENCE [LARGE SCALE GENOMIC DNA]</scope>
    <source>
        <strain evidence="2">NRRL YB-2248</strain>
    </source>
</reference>
<protein>
    <submittedName>
        <fullName evidence="1">Uncharacterized protein</fullName>
    </submittedName>
</protein>
<dbReference type="Proteomes" id="UP000094801">
    <property type="component" value="Unassembled WGS sequence"/>
</dbReference>
<keyword evidence="2" id="KW-1185">Reference proteome</keyword>
<dbReference type="EMBL" id="KV453849">
    <property type="protein sequence ID" value="ODV86917.1"/>
    <property type="molecule type" value="Genomic_DNA"/>
</dbReference>
<proteinExistence type="predicted"/>